<comment type="caution">
    <text evidence="1">The sequence shown here is derived from an EMBL/GenBank/DDBJ whole genome shotgun (WGS) entry which is preliminary data.</text>
</comment>
<evidence type="ECO:0000313" key="2">
    <source>
        <dbReference type="Proteomes" id="UP000821865"/>
    </source>
</evidence>
<name>A0ACB8D8C7_DERSI</name>
<gene>
    <name evidence="1" type="ORF">HPB49_021434</name>
</gene>
<accession>A0ACB8D8C7</accession>
<proteinExistence type="predicted"/>
<dbReference type="Proteomes" id="UP000821865">
    <property type="component" value="Chromosome 3"/>
</dbReference>
<sequence length="148" mass="16304">MYATVTLVVVAFASCNAAASSTRPDLNPALGAYQDERECFPFKSSLHQIYRNFESDPYLGEEAKCVRTGSTGPLVDSSANTTFEYGSDGVLDCKNCKVLRHSYIDNGAGCSYWVTDEALGEKTTCCEFVYELLCGTDQKYTIYDESCK</sequence>
<organism evidence="1 2">
    <name type="scientific">Dermacentor silvarum</name>
    <name type="common">Tick</name>
    <dbReference type="NCBI Taxonomy" id="543639"/>
    <lineage>
        <taxon>Eukaryota</taxon>
        <taxon>Metazoa</taxon>
        <taxon>Ecdysozoa</taxon>
        <taxon>Arthropoda</taxon>
        <taxon>Chelicerata</taxon>
        <taxon>Arachnida</taxon>
        <taxon>Acari</taxon>
        <taxon>Parasitiformes</taxon>
        <taxon>Ixodida</taxon>
        <taxon>Ixodoidea</taxon>
        <taxon>Ixodidae</taxon>
        <taxon>Rhipicephalinae</taxon>
        <taxon>Dermacentor</taxon>
    </lineage>
</organism>
<evidence type="ECO:0000313" key="1">
    <source>
        <dbReference type="EMBL" id="KAH7960590.1"/>
    </source>
</evidence>
<protein>
    <submittedName>
        <fullName evidence="1">Uncharacterized protein</fullName>
    </submittedName>
</protein>
<keyword evidence="2" id="KW-1185">Reference proteome</keyword>
<dbReference type="EMBL" id="CM023472">
    <property type="protein sequence ID" value="KAH7960590.1"/>
    <property type="molecule type" value="Genomic_DNA"/>
</dbReference>
<reference evidence="1" key="1">
    <citation type="submission" date="2020-05" db="EMBL/GenBank/DDBJ databases">
        <title>Large-scale comparative analyses of tick genomes elucidate their genetic diversity and vector capacities.</title>
        <authorList>
            <person name="Jia N."/>
            <person name="Wang J."/>
            <person name="Shi W."/>
            <person name="Du L."/>
            <person name="Sun Y."/>
            <person name="Zhan W."/>
            <person name="Jiang J."/>
            <person name="Wang Q."/>
            <person name="Zhang B."/>
            <person name="Ji P."/>
            <person name="Sakyi L.B."/>
            <person name="Cui X."/>
            <person name="Yuan T."/>
            <person name="Jiang B."/>
            <person name="Yang W."/>
            <person name="Lam T.T.-Y."/>
            <person name="Chang Q."/>
            <person name="Ding S."/>
            <person name="Wang X."/>
            <person name="Zhu J."/>
            <person name="Ruan X."/>
            <person name="Zhao L."/>
            <person name="Wei J."/>
            <person name="Que T."/>
            <person name="Du C."/>
            <person name="Cheng J."/>
            <person name="Dai P."/>
            <person name="Han X."/>
            <person name="Huang E."/>
            <person name="Gao Y."/>
            <person name="Liu J."/>
            <person name="Shao H."/>
            <person name="Ye R."/>
            <person name="Li L."/>
            <person name="Wei W."/>
            <person name="Wang X."/>
            <person name="Wang C."/>
            <person name="Yang T."/>
            <person name="Huo Q."/>
            <person name="Li W."/>
            <person name="Guo W."/>
            <person name="Chen H."/>
            <person name="Zhou L."/>
            <person name="Ni X."/>
            <person name="Tian J."/>
            <person name="Zhou Y."/>
            <person name="Sheng Y."/>
            <person name="Liu T."/>
            <person name="Pan Y."/>
            <person name="Xia L."/>
            <person name="Li J."/>
            <person name="Zhao F."/>
            <person name="Cao W."/>
        </authorList>
    </citation>
    <scope>NUCLEOTIDE SEQUENCE</scope>
    <source>
        <strain evidence="1">Dsil-2018</strain>
    </source>
</reference>